<reference evidence="2" key="1">
    <citation type="submission" date="2021-02" db="EMBL/GenBank/DDBJ databases">
        <authorList>
            <person name="Dougan E. K."/>
            <person name="Rhodes N."/>
            <person name="Thang M."/>
            <person name="Chan C."/>
        </authorList>
    </citation>
    <scope>NUCLEOTIDE SEQUENCE</scope>
</reference>
<dbReference type="OrthoDB" id="435922at2759"/>
<feature type="compositionally biased region" description="Low complexity" evidence="1">
    <location>
        <begin position="637"/>
        <end position="651"/>
    </location>
</feature>
<feature type="region of interest" description="Disordered" evidence="1">
    <location>
        <begin position="88"/>
        <end position="188"/>
    </location>
</feature>
<evidence type="ECO:0000313" key="2">
    <source>
        <dbReference type="EMBL" id="CAE7940831.1"/>
    </source>
</evidence>
<comment type="caution">
    <text evidence="2">The sequence shown here is derived from an EMBL/GenBank/DDBJ whole genome shotgun (WGS) entry which is preliminary data.</text>
</comment>
<keyword evidence="3" id="KW-1185">Reference proteome</keyword>
<dbReference type="EMBL" id="CAJNJA010092419">
    <property type="protein sequence ID" value="CAE7940831.1"/>
    <property type="molecule type" value="Genomic_DNA"/>
</dbReference>
<feature type="compositionally biased region" description="Basic and acidic residues" evidence="1">
    <location>
        <begin position="275"/>
        <end position="287"/>
    </location>
</feature>
<feature type="compositionally biased region" description="Basic and acidic residues" evidence="1">
    <location>
        <begin position="105"/>
        <end position="161"/>
    </location>
</feature>
<proteinExistence type="predicted"/>
<name>A0A813C8C6_9DINO</name>
<feature type="compositionally biased region" description="Low complexity" evidence="1">
    <location>
        <begin position="534"/>
        <end position="549"/>
    </location>
</feature>
<feature type="compositionally biased region" description="Basic and acidic residues" evidence="1">
    <location>
        <begin position="168"/>
        <end position="188"/>
    </location>
</feature>
<gene>
    <name evidence="2" type="primary">RPS13A</name>
    <name evidence="2" type="ORF">SNEC2469_LOCUS34047</name>
</gene>
<feature type="compositionally biased region" description="Polar residues" evidence="1">
    <location>
        <begin position="462"/>
        <end position="473"/>
    </location>
</feature>
<evidence type="ECO:0000313" key="3">
    <source>
        <dbReference type="Proteomes" id="UP000601435"/>
    </source>
</evidence>
<organism evidence="2 3">
    <name type="scientific">Symbiodinium necroappetens</name>
    <dbReference type="NCBI Taxonomy" id="1628268"/>
    <lineage>
        <taxon>Eukaryota</taxon>
        <taxon>Sar</taxon>
        <taxon>Alveolata</taxon>
        <taxon>Dinophyceae</taxon>
        <taxon>Suessiales</taxon>
        <taxon>Symbiodiniaceae</taxon>
        <taxon>Symbiodinium</taxon>
    </lineage>
</organism>
<accession>A0A813C8C6</accession>
<feature type="compositionally biased region" description="Low complexity" evidence="1">
    <location>
        <begin position="392"/>
        <end position="406"/>
    </location>
</feature>
<feature type="region of interest" description="Disordered" evidence="1">
    <location>
        <begin position="594"/>
        <end position="683"/>
    </location>
</feature>
<protein>
    <submittedName>
        <fullName evidence="2">RPS13A protein</fullName>
    </submittedName>
</protein>
<feature type="region of interest" description="Disordered" evidence="1">
    <location>
        <begin position="352"/>
        <end position="414"/>
    </location>
</feature>
<feature type="compositionally biased region" description="Polar residues" evidence="1">
    <location>
        <begin position="652"/>
        <end position="661"/>
    </location>
</feature>
<dbReference type="Proteomes" id="UP000601435">
    <property type="component" value="Unassembled WGS sequence"/>
</dbReference>
<feature type="compositionally biased region" description="Low complexity" evidence="1">
    <location>
        <begin position="364"/>
        <end position="373"/>
    </location>
</feature>
<sequence length="683" mass="73635">MDGDSMDVANPSQVEDRVEVSFEVDPWSAQGMSEADQVEVAENNGEALRLAAPESTEALEAEAAEAAQQRERLWAQFSKDDLMILKDLPQSHVKPINFDQSIDQDNGHMLRTKGDKENGEDDRPARRRDRGDRGGDRGDRDRGRRNNFEHEFEHEDQSEKWRNRHERHGRENRHERERHDWHDRTDRDSRWSTWGYGANHGTQADPWNTYDEPEPQWDMPDTSAVNDGGSLLDCTLGDIRKYNAPPAPTPTSERNGIPEPPVQHVPLTAPEPEVQVREGVPKEDKHQSRGFSRWFANDKPSPEVKQDDEEFEVRRSEVPVVSAPAPLAPPVVVAPAPAPKLAAPLAPIAERPTAQPMTPGVLTGHAHATQHAHGNGGLHGNHVGSTMRNPPSAHAGHAQAQSQSSQKHGTNSAGSQILSMIGARQKEPVSHHEPSANVPNKVTVADLFQIAKGQELPPIPAMSSQCPPSSTATGPGMHSAEEEKARNRKAARDIYQASHAPAGQSPPDRQANYHGPGTGRQRAPEWGDQYAQTRAPAANNARGAKAPAGYANPPAHPTLTSHFQSARAPYGTYSAAQEAHMAGERYDTVANATLPAKPPSQAAPLTAAFTGVPGPGPGLRPEALGAPRAPVPAATGAPPSAMPAFPSPQASYHSGLQTSALGQARDGPAGQFDEEAEAGCSQS</sequence>
<dbReference type="AlphaFoldDB" id="A0A813C8C6"/>
<evidence type="ECO:0000256" key="1">
    <source>
        <dbReference type="SAM" id="MobiDB-lite"/>
    </source>
</evidence>
<feature type="region of interest" description="Disordered" evidence="1">
    <location>
        <begin position="458"/>
        <end position="561"/>
    </location>
</feature>
<feature type="region of interest" description="Disordered" evidence="1">
    <location>
        <begin position="275"/>
        <end position="309"/>
    </location>
</feature>